<sequence length="100" mass="10778">IAMRILNSGRFSMGSSGAGFLKVLINLTSEHATSRAQFGKKLSEFGLIQEKFSKLAITTYAMESMAYLTAGTLDSYDDPDMSVEAAMVKVSEAEKGKDKG</sequence>
<evidence type="ECO:0000259" key="2">
    <source>
        <dbReference type="Pfam" id="PF00441"/>
    </source>
</evidence>
<dbReference type="Pfam" id="PF00441">
    <property type="entry name" value="Acyl-CoA_dh_1"/>
    <property type="match status" value="1"/>
</dbReference>
<feature type="non-terminal residue" evidence="3">
    <location>
        <position position="1"/>
    </location>
</feature>
<dbReference type="EMBL" id="BMAT01013695">
    <property type="protein sequence ID" value="GFS18502.1"/>
    <property type="molecule type" value="Genomic_DNA"/>
</dbReference>
<name>A0AAV4JAI8_9GAST</name>
<proteinExistence type="predicted"/>
<dbReference type="PANTHER" id="PTHR43884">
    <property type="entry name" value="ACYL-COA DEHYDROGENASE"/>
    <property type="match status" value="1"/>
</dbReference>
<dbReference type="InterPro" id="IPR009075">
    <property type="entry name" value="AcylCo_DH/oxidase_C"/>
</dbReference>
<keyword evidence="1" id="KW-0285">Flavoprotein</keyword>
<feature type="domain" description="Acyl-CoA dehydrogenase/oxidase C-terminal" evidence="2">
    <location>
        <begin position="2"/>
        <end position="94"/>
    </location>
</feature>
<evidence type="ECO:0000313" key="3">
    <source>
        <dbReference type="EMBL" id="GFS18502.1"/>
    </source>
</evidence>
<dbReference type="SUPFAM" id="SSF47203">
    <property type="entry name" value="Acyl-CoA dehydrogenase C-terminal domain-like"/>
    <property type="match status" value="1"/>
</dbReference>
<comment type="caution">
    <text evidence="3">The sequence shown here is derived from an EMBL/GenBank/DDBJ whole genome shotgun (WGS) entry which is preliminary data.</text>
</comment>
<dbReference type="Gene3D" id="1.20.140.10">
    <property type="entry name" value="Butyryl-CoA Dehydrogenase, subunit A, domain 3"/>
    <property type="match status" value="1"/>
</dbReference>
<organism evidence="3 4">
    <name type="scientific">Elysia marginata</name>
    <dbReference type="NCBI Taxonomy" id="1093978"/>
    <lineage>
        <taxon>Eukaryota</taxon>
        <taxon>Metazoa</taxon>
        <taxon>Spiralia</taxon>
        <taxon>Lophotrochozoa</taxon>
        <taxon>Mollusca</taxon>
        <taxon>Gastropoda</taxon>
        <taxon>Heterobranchia</taxon>
        <taxon>Euthyneura</taxon>
        <taxon>Panpulmonata</taxon>
        <taxon>Sacoglossa</taxon>
        <taxon>Placobranchoidea</taxon>
        <taxon>Plakobranchidae</taxon>
        <taxon>Elysia</taxon>
    </lineage>
</organism>
<keyword evidence="4" id="KW-1185">Reference proteome</keyword>
<evidence type="ECO:0000313" key="4">
    <source>
        <dbReference type="Proteomes" id="UP000762676"/>
    </source>
</evidence>
<dbReference type="Proteomes" id="UP000762676">
    <property type="component" value="Unassembled WGS sequence"/>
</dbReference>
<dbReference type="AlphaFoldDB" id="A0AAV4JAI8"/>
<gene>
    <name evidence="3" type="ORF">ElyMa_006849900</name>
</gene>
<evidence type="ECO:0000256" key="1">
    <source>
        <dbReference type="ARBA" id="ARBA00022630"/>
    </source>
</evidence>
<dbReference type="GO" id="GO:0003995">
    <property type="term" value="F:acyl-CoA dehydrogenase activity"/>
    <property type="evidence" value="ECO:0007669"/>
    <property type="project" value="TreeGrafter"/>
</dbReference>
<protein>
    <submittedName>
        <fullName evidence="3">Very-long-chain specific acyl-CoA dehydrogenase, mitochondrial protein</fullName>
    </submittedName>
</protein>
<accession>A0AAV4JAI8</accession>
<reference evidence="3 4" key="1">
    <citation type="journal article" date="2021" name="Elife">
        <title>Chloroplast acquisition without the gene transfer in kleptoplastic sea slugs, Plakobranchus ocellatus.</title>
        <authorList>
            <person name="Maeda T."/>
            <person name="Takahashi S."/>
            <person name="Yoshida T."/>
            <person name="Shimamura S."/>
            <person name="Takaki Y."/>
            <person name="Nagai Y."/>
            <person name="Toyoda A."/>
            <person name="Suzuki Y."/>
            <person name="Arimoto A."/>
            <person name="Ishii H."/>
            <person name="Satoh N."/>
            <person name="Nishiyama T."/>
            <person name="Hasebe M."/>
            <person name="Maruyama T."/>
            <person name="Minagawa J."/>
            <person name="Obokata J."/>
            <person name="Shigenobu S."/>
        </authorList>
    </citation>
    <scope>NUCLEOTIDE SEQUENCE [LARGE SCALE GENOMIC DNA]</scope>
</reference>
<dbReference type="PANTHER" id="PTHR43884:SF9">
    <property type="entry name" value="COMPLEX I ASSEMBLY FACTOR ACAD9, MITOCHONDRIAL"/>
    <property type="match status" value="1"/>
</dbReference>
<dbReference type="InterPro" id="IPR036250">
    <property type="entry name" value="AcylCo_DH-like_C"/>
</dbReference>